<dbReference type="SMART" id="SM00387">
    <property type="entry name" value="HATPase_c"/>
    <property type="match status" value="1"/>
</dbReference>
<evidence type="ECO:0000256" key="3">
    <source>
        <dbReference type="ARBA" id="ARBA00012438"/>
    </source>
</evidence>
<evidence type="ECO:0000256" key="9">
    <source>
        <dbReference type="ARBA" id="ARBA00023012"/>
    </source>
</evidence>
<keyword evidence="6" id="KW-0547">Nucleotide-binding</keyword>
<comment type="catalytic activity">
    <reaction evidence="1">
        <text>ATP + protein L-histidine = ADP + protein N-phospho-L-histidine.</text>
        <dbReference type="EC" id="2.7.13.3"/>
    </reaction>
</comment>
<dbReference type="SUPFAM" id="SSF47384">
    <property type="entry name" value="Homodimeric domain of signal transducing histidine kinase"/>
    <property type="match status" value="1"/>
</dbReference>
<dbReference type="CDD" id="cd00082">
    <property type="entry name" value="HisKA"/>
    <property type="match status" value="1"/>
</dbReference>
<evidence type="ECO:0000259" key="11">
    <source>
        <dbReference type="PROSITE" id="PS50109"/>
    </source>
</evidence>
<dbReference type="InterPro" id="IPR036097">
    <property type="entry name" value="HisK_dim/P_sf"/>
</dbReference>
<dbReference type="Pfam" id="PF13185">
    <property type="entry name" value="GAF_2"/>
    <property type="match status" value="1"/>
</dbReference>
<dbReference type="GO" id="GO:0005886">
    <property type="term" value="C:plasma membrane"/>
    <property type="evidence" value="ECO:0007669"/>
    <property type="project" value="UniProtKB-SubCell"/>
</dbReference>
<dbReference type="InterPro" id="IPR003439">
    <property type="entry name" value="ABC_transporter-like_ATP-bd"/>
</dbReference>
<dbReference type="Proteomes" id="UP000460435">
    <property type="component" value="Unassembled WGS sequence"/>
</dbReference>
<evidence type="ECO:0000256" key="6">
    <source>
        <dbReference type="ARBA" id="ARBA00022741"/>
    </source>
</evidence>
<sequence>MRTSRAHRTARAATALTSGTHDVAGPRLPGDDAGVAGVGDRPHPEVRLSMREVTKWYGRLRALDQITLSVHHGEIVAVVGENGAGKSTLVSCIAGYAQIDGGRIDIRPARERAGTAPPQIAVTWQDLGLCEDLDVVANIFLGREHTRGLLAENRMATDARNALDRFGSQLSDVRARVDTLSRGERQEVALARAIATEAELLVLDEPTASLSAMRRAAVVELLRELRDAGQAILLVSHDLEEVFLLADRILVLRHGRIVATVSPAEVHVDDVAALMSGIESESTARRQLNRLKSLVEQLSAADPAASLPLVVSATAAALDQDMLCVHLLEPTPGGTVLRRTAAIGLPDPLVEVTLEVAPGSAGGLIGTAAATGQLVVVDDASDDPAWSGFFQLATAAGVRSGWSTPIIGSTGVLGTITGFSTSAGRLDPDRAELVSLYAGHAATAIEREQLIDEVSRRNEILESLRAMLESLAGPDRVDGGLSVALLALCRGLGASAVGVLVAGVPEVGGAEPSWVEIDLDGASADRLRELAEQAASSASDAQRLSDGLAVAGLPLPEGQGILISQWADQAEPGRDRLELLDDARRSLALALEREGLERARREATAARRSQHLQRELLQQLSHELRTPLTAIRGYGSTLLQPDLTWDAASVERFLTAITTESARMERLVDDLLDSSAIESGVLSLRRDWTDLRLVLEAARSCVPDRDRIRIRAADDLEPIWADHDRLEQVFVNLLENAVRHGDPHGEVRVTAARGVASATMEVLISDDGDGVPPDVVDRLFEPRVRHKESTGAGLGLSIARGITEAHGGSCELLPGSPTTFRVTVPIEPVDFDPVERPSADAPGVSRHG</sequence>
<feature type="region of interest" description="Disordered" evidence="10">
    <location>
        <begin position="1"/>
        <end position="43"/>
    </location>
</feature>
<dbReference type="PROSITE" id="PS50109">
    <property type="entry name" value="HIS_KIN"/>
    <property type="match status" value="1"/>
</dbReference>
<organism evidence="13 14">
    <name type="scientific">Phytoactinopolyspora mesophila</name>
    <dbReference type="NCBI Taxonomy" id="2650750"/>
    <lineage>
        <taxon>Bacteria</taxon>
        <taxon>Bacillati</taxon>
        <taxon>Actinomycetota</taxon>
        <taxon>Actinomycetes</taxon>
        <taxon>Jiangellales</taxon>
        <taxon>Jiangellaceae</taxon>
        <taxon>Phytoactinopolyspora</taxon>
    </lineage>
</organism>
<dbReference type="Gene3D" id="3.40.50.300">
    <property type="entry name" value="P-loop containing nucleotide triphosphate hydrolases"/>
    <property type="match status" value="1"/>
</dbReference>
<evidence type="ECO:0000313" key="14">
    <source>
        <dbReference type="Proteomes" id="UP000460435"/>
    </source>
</evidence>
<dbReference type="SMART" id="SM00382">
    <property type="entry name" value="AAA"/>
    <property type="match status" value="1"/>
</dbReference>
<dbReference type="Pfam" id="PF00512">
    <property type="entry name" value="HisKA"/>
    <property type="match status" value="1"/>
</dbReference>
<dbReference type="SUPFAM" id="SSF52540">
    <property type="entry name" value="P-loop containing nucleoside triphosphate hydrolases"/>
    <property type="match status" value="1"/>
</dbReference>
<keyword evidence="14" id="KW-1185">Reference proteome</keyword>
<dbReference type="PANTHER" id="PTHR43790">
    <property type="entry name" value="CARBOHYDRATE TRANSPORT ATP-BINDING PROTEIN MG119-RELATED"/>
    <property type="match status" value="1"/>
</dbReference>
<comment type="subcellular location">
    <subcellularLocation>
        <location evidence="2">Cell membrane</location>
    </subcellularLocation>
</comment>
<keyword evidence="8 13" id="KW-0067">ATP-binding</keyword>
<dbReference type="GO" id="GO:0000155">
    <property type="term" value="F:phosphorelay sensor kinase activity"/>
    <property type="evidence" value="ECO:0007669"/>
    <property type="project" value="InterPro"/>
</dbReference>
<dbReference type="InterPro" id="IPR036890">
    <property type="entry name" value="HATPase_C_sf"/>
</dbReference>
<dbReference type="EC" id="2.7.13.3" evidence="3"/>
<dbReference type="SMART" id="SM00388">
    <property type="entry name" value="HisKA"/>
    <property type="match status" value="1"/>
</dbReference>
<dbReference type="InterPro" id="IPR050107">
    <property type="entry name" value="ABC_carbohydrate_import_ATPase"/>
</dbReference>
<feature type="domain" description="ABC transporter" evidence="12">
    <location>
        <begin position="48"/>
        <end position="279"/>
    </location>
</feature>
<dbReference type="SMART" id="SM00065">
    <property type="entry name" value="GAF"/>
    <property type="match status" value="1"/>
</dbReference>
<dbReference type="Gene3D" id="3.30.565.10">
    <property type="entry name" value="Histidine kinase-like ATPase, C-terminal domain"/>
    <property type="match status" value="1"/>
</dbReference>
<dbReference type="AlphaFoldDB" id="A0A7K3LXM8"/>
<dbReference type="Gene3D" id="1.10.287.130">
    <property type="match status" value="1"/>
</dbReference>
<evidence type="ECO:0000256" key="5">
    <source>
        <dbReference type="ARBA" id="ARBA00022679"/>
    </source>
</evidence>
<dbReference type="InterPro" id="IPR029016">
    <property type="entry name" value="GAF-like_dom_sf"/>
</dbReference>
<dbReference type="PROSITE" id="PS50893">
    <property type="entry name" value="ABC_TRANSPORTER_2"/>
    <property type="match status" value="1"/>
</dbReference>
<dbReference type="PRINTS" id="PR00344">
    <property type="entry name" value="BCTRLSENSOR"/>
</dbReference>
<evidence type="ECO:0000256" key="1">
    <source>
        <dbReference type="ARBA" id="ARBA00000085"/>
    </source>
</evidence>
<evidence type="ECO:0000256" key="4">
    <source>
        <dbReference type="ARBA" id="ARBA00022553"/>
    </source>
</evidence>
<dbReference type="GO" id="GO:0016887">
    <property type="term" value="F:ATP hydrolysis activity"/>
    <property type="evidence" value="ECO:0007669"/>
    <property type="project" value="InterPro"/>
</dbReference>
<dbReference type="FunFam" id="1.10.287.130:FF:000001">
    <property type="entry name" value="Two-component sensor histidine kinase"/>
    <property type="match status" value="1"/>
</dbReference>
<dbReference type="SUPFAM" id="SSF55874">
    <property type="entry name" value="ATPase domain of HSP90 chaperone/DNA topoisomerase II/histidine kinase"/>
    <property type="match status" value="1"/>
</dbReference>
<dbReference type="InterPro" id="IPR003661">
    <property type="entry name" value="HisK_dim/P_dom"/>
</dbReference>
<dbReference type="InterPro" id="IPR003018">
    <property type="entry name" value="GAF"/>
</dbReference>
<evidence type="ECO:0000313" key="13">
    <source>
        <dbReference type="EMBL" id="NDL55784.1"/>
    </source>
</evidence>
<keyword evidence="7" id="KW-0418">Kinase</keyword>
<keyword evidence="4" id="KW-0597">Phosphoprotein</keyword>
<dbReference type="GO" id="GO:0005524">
    <property type="term" value="F:ATP binding"/>
    <property type="evidence" value="ECO:0007669"/>
    <property type="project" value="UniProtKB-KW"/>
</dbReference>
<feature type="domain" description="Histidine kinase" evidence="11">
    <location>
        <begin position="619"/>
        <end position="828"/>
    </location>
</feature>
<feature type="compositionally biased region" description="Basic residues" evidence="10">
    <location>
        <begin position="1"/>
        <end position="10"/>
    </location>
</feature>
<proteinExistence type="predicted"/>
<dbReference type="InterPro" id="IPR003593">
    <property type="entry name" value="AAA+_ATPase"/>
</dbReference>
<protein>
    <recommendedName>
        <fullName evidence="3">histidine kinase</fullName>
        <ecNumber evidence="3">2.7.13.3</ecNumber>
    </recommendedName>
</protein>
<evidence type="ECO:0000259" key="12">
    <source>
        <dbReference type="PROSITE" id="PS50893"/>
    </source>
</evidence>
<dbReference type="InterPro" id="IPR027417">
    <property type="entry name" value="P-loop_NTPase"/>
</dbReference>
<keyword evidence="9" id="KW-0902">Two-component regulatory system</keyword>
<dbReference type="CDD" id="cd00075">
    <property type="entry name" value="HATPase"/>
    <property type="match status" value="1"/>
</dbReference>
<dbReference type="Pfam" id="PF02518">
    <property type="entry name" value="HATPase_c"/>
    <property type="match status" value="1"/>
</dbReference>
<gene>
    <name evidence="13" type="ORF">F7O44_01730</name>
</gene>
<evidence type="ECO:0000256" key="2">
    <source>
        <dbReference type="ARBA" id="ARBA00004236"/>
    </source>
</evidence>
<dbReference type="InterPro" id="IPR003594">
    <property type="entry name" value="HATPase_dom"/>
</dbReference>
<evidence type="ECO:0000256" key="10">
    <source>
        <dbReference type="SAM" id="MobiDB-lite"/>
    </source>
</evidence>
<dbReference type="InterPro" id="IPR005467">
    <property type="entry name" value="His_kinase_dom"/>
</dbReference>
<dbReference type="EMBL" id="WLZY01000001">
    <property type="protein sequence ID" value="NDL55784.1"/>
    <property type="molecule type" value="Genomic_DNA"/>
</dbReference>
<dbReference type="RefSeq" id="WP_162448460.1">
    <property type="nucleotide sequence ID" value="NZ_WLZY01000001.1"/>
</dbReference>
<dbReference type="Gene3D" id="3.30.450.40">
    <property type="match status" value="1"/>
</dbReference>
<accession>A0A7K3LXM8</accession>
<keyword evidence="5" id="KW-0808">Transferase</keyword>
<dbReference type="Pfam" id="PF00005">
    <property type="entry name" value="ABC_tran"/>
    <property type="match status" value="1"/>
</dbReference>
<reference evidence="13 14" key="1">
    <citation type="submission" date="2019-11" db="EMBL/GenBank/DDBJ databases">
        <authorList>
            <person name="Li X.-J."/>
            <person name="Feng X.-M."/>
        </authorList>
    </citation>
    <scope>NUCLEOTIDE SEQUENCE [LARGE SCALE GENOMIC DNA]</scope>
    <source>
        <strain evidence="13 14">XMNu-373</strain>
    </source>
</reference>
<comment type="caution">
    <text evidence="13">The sequence shown here is derived from an EMBL/GenBank/DDBJ whole genome shotgun (WGS) entry which is preliminary data.</text>
</comment>
<name>A0A7K3LXM8_9ACTN</name>
<dbReference type="SUPFAM" id="SSF55781">
    <property type="entry name" value="GAF domain-like"/>
    <property type="match status" value="1"/>
</dbReference>
<evidence type="ECO:0000256" key="8">
    <source>
        <dbReference type="ARBA" id="ARBA00022840"/>
    </source>
</evidence>
<dbReference type="PANTHER" id="PTHR43790:SF8">
    <property type="entry name" value="SUGAR ABC TRANSPORTER ATP-BINDING PROTEIN"/>
    <property type="match status" value="1"/>
</dbReference>
<dbReference type="InterPro" id="IPR004358">
    <property type="entry name" value="Sig_transdc_His_kin-like_C"/>
</dbReference>
<evidence type="ECO:0000256" key="7">
    <source>
        <dbReference type="ARBA" id="ARBA00022777"/>
    </source>
</evidence>